<accession>A0A561VSS7</accession>
<dbReference type="SUPFAM" id="SSF48179">
    <property type="entry name" value="6-phosphogluconate dehydrogenase C-terminal domain-like"/>
    <property type="match status" value="1"/>
</dbReference>
<dbReference type="Proteomes" id="UP000320239">
    <property type="component" value="Unassembled WGS sequence"/>
</dbReference>
<dbReference type="EMBL" id="VIWY01000004">
    <property type="protein sequence ID" value="TWG14674.1"/>
    <property type="molecule type" value="Genomic_DNA"/>
</dbReference>
<keyword evidence="1" id="KW-0560">Oxidoreductase</keyword>
<dbReference type="GO" id="GO:0000271">
    <property type="term" value="P:polysaccharide biosynthetic process"/>
    <property type="evidence" value="ECO:0007669"/>
    <property type="project" value="InterPro"/>
</dbReference>
<protein>
    <submittedName>
        <fullName evidence="5">Nucleotide sugar dehydrogenase</fullName>
    </submittedName>
</protein>
<proteinExistence type="inferred from homology"/>
<dbReference type="Gene3D" id="3.40.50.720">
    <property type="entry name" value="NAD(P)-binding Rossmann-like Domain"/>
    <property type="match status" value="2"/>
</dbReference>
<dbReference type="InterPro" id="IPR017476">
    <property type="entry name" value="UDP-Glc/GDP-Man"/>
</dbReference>
<dbReference type="SUPFAM" id="SSF52413">
    <property type="entry name" value="UDP-glucose/GDP-mannose dehydrogenase C-terminal domain"/>
    <property type="match status" value="1"/>
</dbReference>
<dbReference type="SUPFAM" id="SSF51735">
    <property type="entry name" value="NAD(P)-binding Rossmann-fold domains"/>
    <property type="match status" value="1"/>
</dbReference>
<dbReference type="GO" id="GO:0051287">
    <property type="term" value="F:NAD binding"/>
    <property type="evidence" value="ECO:0007669"/>
    <property type="project" value="InterPro"/>
</dbReference>
<dbReference type="GO" id="GO:0016616">
    <property type="term" value="F:oxidoreductase activity, acting on the CH-OH group of donors, NAD or NADP as acceptor"/>
    <property type="evidence" value="ECO:0007669"/>
    <property type="project" value="InterPro"/>
</dbReference>
<comment type="similarity">
    <text evidence="3">Belongs to the UDP-glucose/GDP-mannose dehydrogenase family.</text>
</comment>
<keyword evidence="2" id="KW-0520">NAD</keyword>
<dbReference type="InterPro" id="IPR036291">
    <property type="entry name" value="NAD(P)-bd_dom_sf"/>
</dbReference>
<dbReference type="PIRSF" id="PIRSF500136">
    <property type="entry name" value="UDP_ManNAc_DH"/>
    <property type="match status" value="1"/>
</dbReference>
<evidence type="ECO:0000313" key="6">
    <source>
        <dbReference type="Proteomes" id="UP000320239"/>
    </source>
</evidence>
<dbReference type="Pfam" id="PF03720">
    <property type="entry name" value="UDPG_MGDP_dh_C"/>
    <property type="match status" value="1"/>
</dbReference>
<keyword evidence="6" id="KW-1185">Reference proteome</keyword>
<dbReference type="AlphaFoldDB" id="A0A561VSS7"/>
<dbReference type="OrthoDB" id="5193947at2"/>
<dbReference type="InterPro" id="IPR014027">
    <property type="entry name" value="UDP-Glc/GDP-Man_DH_C"/>
</dbReference>
<dbReference type="Pfam" id="PF03721">
    <property type="entry name" value="UDPG_MGDP_dh_N"/>
    <property type="match status" value="1"/>
</dbReference>
<dbReference type="InterPro" id="IPR014026">
    <property type="entry name" value="UDP-Glc/GDP-Man_DH_dimer"/>
</dbReference>
<evidence type="ECO:0000256" key="3">
    <source>
        <dbReference type="PIRNR" id="PIRNR000124"/>
    </source>
</evidence>
<dbReference type="SMART" id="SM00984">
    <property type="entry name" value="UDPG_MGDP_dh_C"/>
    <property type="match status" value="1"/>
</dbReference>
<evidence type="ECO:0000256" key="1">
    <source>
        <dbReference type="ARBA" id="ARBA00023002"/>
    </source>
</evidence>
<dbReference type="RefSeq" id="WP_122980605.1">
    <property type="nucleotide sequence ID" value="NZ_BOMX01000004.1"/>
</dbReference>
<dbReference type="Pfam" id="PF00984">
    <property type="entry name" value="UDPG_MGDP_dh"/>
    <property type="match status" value="1"/>
</dbReference>
<dbReference type="PANTHER" id="PTHR43491:SF1">
    <property type="entry name" value="UDP-N-ACETYL-D-MANNOSAMINE DEHYDROGENASE"/>
    <property type="match status" value="1"/>
</dbReference>
<dbReference type="InterPro" id="IPR036220">
    <property type="entry name" value="UDP-Glc/GDP-Man_DH_C_sf"/>
</dbReference>
<dbReference type="GO" id="GO:0016628">
    <property type="term" value="F:oxidoreductase activity, acting on the CH-CH group of donors, NAD or NADP as acceptor"/>
    <property type="evidence" value="ECO:0007669"/>
    <property type="project" value="InterPro"/>
</dbReference>
<name>A0A561VSS7_ACTTI</name>
<dbReference type="InterPro" id="IPR028359">
    <property type="entry name" value="UDP_ManNAc/GlcNAc_DH"/>
</dbReference>
<organism evidence="5 6">
    <name type="scientific">Actinoplanes teichomyceticus</name>
    <dbReference type="NCBI Taxonomy" id="1867"/>
    <lineage>
        <taxon>Bacteria</taxon>
        <taxon>Bacillati</taxon>
        <taxon>Actinomycetota</taxon>
        <taxon>Actinomycetes</taxon>
        <taxon>Micromonosporales</taxon>
        <taxon>Micromonosporaceae</taxon>
        <taxon>Actinoplanes</taxon>
    </lineage>
</organism>
<feature type="domain" description="UDP-glucose/GDP-mannose dehydrogenase C-terminal" evidence="4">
    <location>
        <begin position="317"/>
        <end position="412"/>
    </location>
</feature>
<evidence type="ECO:0000259" key="4">
    <source>
        <dbReference type="SMART" id="SM00984"/>
    </source>
</evidence>
<gene>
    <name evidence="5" type="ORF">FHX34_104980</name>
</gene>
<dbReference type="InterPro" id="IPR001732">
    <property type="entry name" value="UDP-Glc/GDP-Man_DH_N"/>
</dbReference>
<evidence type="ECO:0000256" key="2">
    <source>
        <dbReference type="ARBA" id="ARBA00023027"/>
    </source>
</evidence>
<reference evidence="5 6" key="1">
    <citation type="submission" date="2019-06" db="EMBL/GenBank/DDBJ databases">
        <title>Sequencing the genomes of 1000 actinobacteria strains.</title>
        <authorList>
            <person name="Klenk H.-P."/>
        </authorList>
    </citation>
    <scope>NUCLEOTIDE SEQUENCE [LARGE SCALE GENOMIC DNA]</scope>
    <source>
        <strain evidence="5 6">DSM 43866</strain>
    </source>
</reference>
<dbReference type="InterPro" id="IPR008927">
    <property type="entry name" value="6-PGluconate_DH-like_C_sf"/>
</dbReference>
<dbReference type="PANTHER" id="PTHR43491">
    <property type="entry name" value="UDP-N-ACETYL-D-MANNOSAMINE DEHYDROGENASE"/>
    <property type="match status" value="1"/>
</dbReference>
<dbReference type="NCBIfam" id="TIGR03026">
    <property type="entry name" value="NDP-sugDHase"/>
    <property type="match status" value="1"/>
</dbReference>
<sequence length="419" mass="45340">MSYDLAVVGLGYVGMPLAREATVRGLKVLGLDSDRRRVASLNDGRSHVDDLSDGELEEMLAEGFRAGSDPAELAGCETIVVCVPTPLGEAYQPDLTAVVQATTDVARHLRPGTLVVLESTTWPGTTETVIRPLLETSGLRAGVDFHLAYSPERIDPGNEVYGLGNTPKVVGGLTPACRDRATAFYGKFIPQVAATRGLREAEMAKLIENTYRAVNIALVNEMATFCEELGVDIWDAIAAAATKPFGFQKFLPGPGVGGHCIPVDPAYLVHAARRLGHPFRMAELAQEINDAMPAWVLSRVQRALNGVGKPVSGARILLLGVTYKPDIADARGTPALPLARSLHRLGAEVRFGDPFVRQWSVDQRLLAGEQCLQAAVRDADLVVLLQDHRAFDLDMIAREARLVLDTRGVIERQDNVIRL</sequence>
<comment type="caution">
    <text evidence="5">The sequence shown here is derived from an EMBL/GenBank/DDBJ whole genome shotgun (WGS) entry which is preliminary data.</text>
</comment>
<dbReference type="PIRSF" id="PIRSF000124">
    <property type="entry name" value="UDPglc_GDPman_dh"/>
    <property type="match status" value="1"/>
</dbReference>
<evidence type="ECO:0000313" key="5">
    <source>
        <dbReference type="EMBL" id="TWG14674.1"/>
    </source>
</evidence>